<dbReference type="GO" id="GO:0071385">
    <property type="term" value="P:cellular response to glucocorticoid stimulus"/>
    <property type="evidence" value="ECO:0007669"/>
    <property type="project" value="TreeGrafter"/>
</dbReference>
<dbReference type="Proteomes" id="UP000283210">
    <property type="component" value="Chromosome 8"/>
</dbReference>
<dbReference type="PANTHER" id="PTHR24229:SF20">
    <property type="entry name" value="SOMATOSTATIN RECEPTOR TYPE 5"/>
    <property type="match status" value="1"/>
</dbReference>
<evidence type="ECO:0000256" key="9">
    <source>
        <dbReference type="ARBA" id="ARBA00023180"/>
    </source>
</evidence>
<feature type="compositionally biased region" description="Polar residues" evidence="12">
    <location>
        <begin position="393"/>
        <end position="413"/>
    </location>
</feature>
<comment type="similarity">
    <text evidence="11">Belongs to the G-protein coupled receptor 1 family.</text>
</comment>
<feature type="transmembrane region" description="Helical" evidence="13">
    <location>
        <begin position="268"/>
        <end position="295"/>
    </location>
</feature>
<dbReference type="GO" id="GO:0043005">
    <property type="term" value="C:neuron projection"/>
    <property type="evidence" value="ECO:0007669"/>
    <property type="project" value="TreeGrafter"/>
</dbReference>
<evidence type="ECO:0000256" key="4">
    <source>
        <dbReference type="ARBA" id="ARBA00022989"/>
    </source>
</evidence>
<dbReference type="SUPFAM" id="SSF81321">
    <property type="entry name" value="Family A G protein-coupled receptor-like"/>
    <property type="match status" value="1"/>
</dbReference>
<feature type="transmembrane region" description="Helical" evidence="13">
    <location>
        <begin position="226"/>
        <end position="248"/>
    </location>
</feature>
<dbReference type="FunFam" id="1.20.1070.10:FF:000039">
    <property type="entry name" value="somatostatin receptor type 2"/>
    <property type="match status" value="1"/>
</dbReference>
<dbReference type="PROSITE" id="PS00237">
    <property type="entry name" value="G_PROTEIN_RECEP_F1_1"/>
    <property type="match status" value="1"/>
</dbReference>
<dbReference type="PRINTS" id="PR00246">
    <property type="entry name" value="SOMATOSTATNR"/>
</dbReference>
<keyword evidence="3 11" id="KW-0812">Transmembrane</keyword>
<evidence type="ECO:0000313" key="15">
    <source>
        <dbReference type="EMBL" id="RVE69400.1"/>
    </source>
</evidence>
<gene>
    <name evidence="15" type="ORF">OJAV_G00077510</name>
</gene>
<evidence type="ECO:0000256" key="10">
    <source>
        <dbReference type="ARBA" id="ARBA00023224"/>
    </source>
</evidence>
<sequence length="434" mass="49573">MGGTFTFDGWMTFSLHIYSRFSRRSRFIPGNLSRARAQNWRNRKRRASSLWRDAQTEETLSFEFCPPDVRMNHHNWTQTFDNVTPSSSSLHAATMTNFTNGTGQMPINKTTAITYPIVFIVGFLGNTFAIYVVARYSKLNTVTNIYIINLAIADELYVLGIPFILTNNIFSYWPFGDFFCKMFMTTDAMCQFASTFCLTLMSIDRFLAVVFPMRSAKWRTPPKAKIFSSIVWLLSFLTVLPVTIYSHVQEDFNTCNLSWPEPLGTWSMVFILYTSILGFFCPLIVISLCYLLIVIKVKSASVRAGLTKRRRSERKVTRMVVIIVFVFVLCWLPFFTANIVNLFYVIPENETTAAIYFSLVILTYVNSCANPFLYGFLSENFEKNMKKALQCGKQNDAASPKSGRQNAAKQSVQMKACRNSDRQPITSKPAMNGQ</sequence>
<feature type="region of interest" description="Disordered" evidence="12">
    <location>
        <begin position="393"/>
        <end position="434"/>
    </location>
</feature>
<feature type="domain" description="G-protein coupled receptors family 1 profile" evidence="14">
    <location>
        <begin position="125"/>
        <end position="374"/>
    </location>
</feature>
<feature type="transmembrane region" description="Helical" evidence="13">
    <location>
        <begin position="113"/>
        <end position="134"/>
    </location>
</feature>
<keyword evidence="10 11" id="KW-0807">Transducer</keyword>
<dbReference type="PROSITE" id="PS50262">
    <property type="entry name" value="G_PROTEIN_RECEP_F1_2"/>
    <property type="match status" value="1"/>
</dbReference>
<reference evidence="15 16" key="2">
    <citation type="submission" date="2019-01" db="EMBL/GenBank/DDBJ databases">
        <title>A chromosome length genome reference of the Java medaka (oryzias javanicus).</title>
        <authorList>
            <person name="Herpin A."/>
            <person name="Takehana Y."/>
            <person name="Naruse K."/>
            <person name="Ansai S."/>
            <person name="Kawaguchi M."/>
        </authorList>
    </citation>
    <scope>NUCLEOTIDE SEQUENCE [LARGE SCALE GENOMIC DNA]</scope>
    <source>
        <strain evidence="15">RS831</strain>
        <tissue evidence="15">Whole body</tissue>
    </source>
</reference>
<keyword evidence="8 11" id="KW-0675">Receptor</keyword>
<evidence type="ECO:0000256" key="6">
    <source>
        <dbReference type="ARBA" id="ARBA00023136"/>
    </source>
</evidence>
<dbReference type="GO" id="GO:0004994">
    <property type="term" value="F:somatostatin receptor activity"/>
    <property type="evidence" value="ECO:0007669"/>
    <property type="project" value="InterPro"/>
</dbReference>
<dbReference type="InterPro" id="IPR000586">
    <property type="entry name" value="Somatstn_rcpt"/>
</dbReference>
<feature type="transmembrane region" description="Helical" evidence="13">
    <location>
        <begin position="354"/>
        <end position="377"/>
    </location>
</feature>
<dbReference type="OrthoDB" id="6076970at2759"/>
<accession>A0A3S2ML90</accession>
<dbReference type="AlphaFoldDB" id="A0A3S2ML90"/>
<keyword evidence="9" id="KW-0325">Glycoprotein</keyword>
<evidence type="ECO:0000256" key="8">
    <source>
        <dbReference type="ARBA" id="ARBA00023170"/>
    </source>
</evidence>
<evidence type="ECO:0000256" key="2">
    <source>
        <dbReference type="ARBA" id="ARBA00022475"/>
    </source>
</evidence>
<feature type="transmembrane region" description="Helical" evidence="13">
    <location>
        <begin position="192"/>
        <end position="214"/>
    </location>
</feature>
<dbReference type="PRINTS" id="PR00237">
    <property type="entry name" value="GPCRRHODOPSN"/>
</dbReference>
<dbReference type="GO" id="GO:0005886">
    <property type="term" value="C:plasma membrane"/>
    <property type="evidence" value="ECO:0007669"/>
    <property type="project" value="UniProtKB-SubCell"/>
</dbReference>
<evidence type="ECO:0000256" key="3">
    <source>
        <dbReference type="ARBA" id="ARBA00022692"/>
    </source>
</evidence>
<evidence type="ECO:0000256" key="13">
    <source>
        <dbReference type="SAM" id="Phobius"/>
    </source>
</evidence>
<keyword evidence="2" id="KW-1003">Cell membrane</keyword>
<dbReference type="SMART" id="SM01381">
    <property type="entry name" value="7TM_GPCR_Srsx"/>
    <property type="match status" value="1"/>
</dbReference>
<keyword evidence="5 11" id="KW-0297">G-protein coupled receptor</keyword>
<proteinExistence type="inferred from homology"/>
<keyword evidence="16" id="KW-1185">Reference proteome</keyword>
<organism evidence="15 16">
    <name type="scientific">Oryzias javanicus</name>
    <name type="common">Javanese ricefish</name>
    <name type="synonym">Aplocheilus javanicus</name>
    <dbReference type="NCBI Taxonomy" id="123683"/>
    <lineage>
        <taxon>Eukaryota</taxon>
        <taxon>Metazoa</taxon>
        <taxon>Chordata</taxon>
        <taxon>Craniata</taxon>
        <taxon>Vertebrata</taxon>
        <taxon>Euteleostomi</taxon>
        <taxon>Actinopterygii</taxon>
        <taxon>Neopterygii</taxon>
        <taxon>Teleostei</taxon>
        <taxon>Neoteleostei</taxon>
        <taxon>Acanthomorphata</taxon>
        <taxon>Ovalentaria</taxon>
        <taxon>Atherinomorphae</taxon>
        <taxon>Beloniformes</taxon>
        <taxon>Adrianichthyidae</taxon>
        <taxon>Oryziinae</taxon>
        <taxon>Oryzias</taxon>
    </lineage>
</organism>
<dbReference type="PANTHER" id="PTHR24229">
    <property type="entry name" value="NEUROPEPTIDES RECEPTOR"/>
    <property type="match status" value="1"/>
</dbReference>
<evidence type="ECO:0000256" key="5">
    <source>
        <dbReference type="ARBA" id="ARBA00023040"/>
    </source>
</evidence>
<dbReference type="Pfam" id="PF00001">
    <property type="entry name" value="7tm_1"/>
    <property type="match status" value="1"/>
</dbReference>
<evidence type="ECO:0000259" key="14">
    <source>
        <dbReference type="PROSITE" id="PS50262"/>
    </source>
</evidence>
<comment type="subcellular location">
    <subcellularLocation>
        <location evidence="1">Cell membrane</location>
        <topology evidence="1">Multi-pass membrane protein</topology>
    </subcellularLocation>
</comment>
<feature type="transmembrane region" description="Helical" evidence="13">
    <location>
        <begin position="316"/>
        <end position="334"/>
    </location>
</feature>
<keyword evidence="7" id="KW-1015">Disulfide bond</keyword>
<dbReference type="GO" id="GO:0042923">
    <property type="term" value="F:neuropeptide binding"/>
    <property type="evidence" value="ECO:0007669"/>
    <property type="project" value="TreeGrafter"/>
</dbReference>
<dbReference type="EMBL" id="CM012444">
    <property type="protein sequence ID" value="RVE69400.1"/>
    <property type="molecule type" value="Genomic_DNA"/>
</dbReference>
<evidence type="ECO:0000256" key="12">
    <source>
        <dbReference type="SAM" id="MobiDB-lite"/>
    </source>
</evidence>
<reference evidence="15 16" key="1">
    <citation type="submission" date="2018-11" db="EMBL/GenBank/DDBJ databases">
        <authorList>
            <person name="Lopez-Roques C."/>
            <person name="Donnadieu C."/>
            <person name="Bouchez O."/>
            <person name="Klopp C."/>
            <person name="Cabau C."/>
            <person name="Zahm M."/>
        </authorList>
    </citation>
    <scope>NUCLEOTIDE SEQUENCE [LARGE SCALE GENOMIC DNA]</scope>
    <source>
        <strain evidence="15">RS831</strain>
        <tissue evidence="15">Whole body</tissue>
    </source>
</reference>
<evidence type="ECO:0000313" key="16">
    <source>
        <dbReference type="Proteomes" id="UP000283210"/>
    </source>
</evidence>
<protein>
    <recommendedName>
        <fullName evidence="14">G-protein coupled receptors family 1 profile domain-containing protein</fullName>
    </recommendedName>
</protein>
<dbReference type="Gene3D" id="1.20.1070.10">
    <property type="entry name" value="Rhodopsin 7-helix transmembrane proteins"/>
    <property type="match status" value="1"/>
</dbReference>
<evidence type="ECO:0000256" key="11">
    <source>
        <dbReference type="RuleBase" id="RU000688"/>
    </source>
</evidence>
<name>A0A3S2ML90_ORYJA</name>
<dbReference type="GO" id="GO:0050796">
    <property type="term" value="P:regulation of insulin secretion"/>
    <property type="evidence" value="ECO:0007669"/>
    <property type="project" value="TreeGrafter"/>
</dbReference>
<dbReference type="InterPro" id="IPR000276">
    <property type="entry name" value="GPCR_Rhodpsn"/>
</dbReference>
<keyword evidence="6 13" id="KW-0472">Membrane</keyword>
<evidence type="ECO:0000256" key="7">
    <source>
        <dbReference type="ARBA" id="ARBA00023157"/>
    </source>
</evidence>
<evidence type="ECO:0000256" key="1">
    <source>
        <dbReference type="ARBA" id="ARBA00004651"/>
    </source>
</evidence>
<dbReference type="InterPro" id="IPR017452">
    <property type="entry name" value="GPCR_Rhodpsn_7TM"/>
</dbReference>
<keyword evidence="4 13" id="KW-1133">Transmembrane helix</keyword>